<evidence type="ECO:0000313" key="6">
    <source>
        <dbReference type="Proteomes" id="UP001236507"/>
    </source>
</evidence>
<evidence type="ECO:0000256" key="1">
    <source>
        <dbReference type="ARBA" id="ARBA00006739"/>
    </source>
</evidence>
<dbReference type="InterPro" id="IPR029044">
    <property type="entry name" value="Nucleotide-diphossugar_trans"/>
</dbReference>
<dbReference type="CDD" id="cd00761">
    <property type="entry name" value="Glyco_tranf_GTA_type"/>
    <property type="match status" value="1"/>
</dbReference>
<dbReference type="PANTHER" id="PTHR43179:SF12">
    <property type="entry name" value="GALACTOFURANOSYLTRANSFERASE GLFT2"/>
    <property type="match status" value="1"/>
</dbReference>
<reference evidence="5 6" key="1">
    <citation type="submission" date="2023-05" db="EMBL/GenBank/DDBJ databases">
        <title>Novel species of genus Flectobacillus isolated from stream in China.</title>
        <authorList>
            <person name="Lu H."/>
        </authorList>
    </citation>
    <scope>NUCLEOTIDE SEQUENCE [LARGE SCALE GENOMIC DNA]</scope>
    <source>
        <strain evidence="5 6">KCTC 42575</strain>
    </source>
</reference>
<dbReference type="PANTHER" id="PTHR43179">
    <property type="entry name" value="RHAMNOSYLTRANSFERASE WBBL"/>
    <property type="match status" value="1"/>
</dbReference>
<name>A0ABT6Y241_9BACT</name>
<dbReference type="Pfam" id="PF00535">
    <property type="entry name" value="Glycos_transf_2"/>
    <property type="match status" value="1"/>
</dbReference>
<keyword evidence="6" id="KW-1185">Reference proteome</keyword>
<organism evidence="5 6">
    <name type="scientific">Flectobacillus roseus</name>
    <dbReference type="NCBI Taxonomy" id="502259"/>
    <lineage>
        <taxon>Bacteria</taxon>
        <taxon>Pseudomonadati</taxon>
        <taxon>Bacteroidota</taxon>
        <taxon>Cytophagia</taxon>
        <taxon>Cytophagales</taxon>
        <taxon>Flectobacillaceae</taxon>
        <taxon>Flectobacillus</taxon>
    </lineage>
</organism>
<comment type="caution">
    <text evidence="5">The sequence shown here is derived from an EMBL/GenBank/DDBJ whole genome shotgun (WGS) entry which is preliminary data.</text>
</comment>
<dbReference type="RefSeq" id="WP_283342960.1">
    <property type="nucleotide sequence ID" value="NZ_JASHIF010000002.1"/>
</dbReference>
<dbReference type="Proteomes" id="UP001236507">
    <property type="component" value="Unassembled WGS sequence"/>
</dbReference>
<evidence type="ECO:0000313" key="5">
    <source>
        <dbReference type="EMBL" id="MDI9857616.1"/>
    </source>
</evidence>
<comment type="similarity">
    <text evidence="1">Belongs to the glycosyltransferase 2 family.</text>
</comment>
<keyword evidence="3 5" id="KW-0808">Transferase</keyword>
<dbReference type="SUPFAM" id="SSF53448">
    <property type="entry name" value="Nucleotide-diphospho-sugar transferases"/>
    <property type="match status" value="1"/>
</dbReference>
<evidence type="ECO:0000256" key="2">
    <source>
        <dbReference type="ARBA" id="ARBA00022676"/>
    </source>
</evidence>
<feature type="domain" description="Glycosyltransferase 2-like" evidence="4">
    <location>
        <begin position="22"/>
        <end position="139"/>
    </location>
</feature>
<gene>
    <name evidence="5" type="ORF">QM524_00210</name>
</gene>
<proteinExistence type="inferred from homology"/>
<dbReference type="EC" id="2.4.-.-" evidence="5"/>
<sequence length="299" mass="34587">MSFINTLQERNHPEVDTKKQFSILIPSWNNLPYLKLCIESIRKNSLFNHQIIVHVNEGKDGTLEWVREQSDIDYTYSANNIGICYALNYAAQQATTDYILYMNDDMYVCPDWDKAISDEIKAIGHPYFFLSATMIEPYNTNNNCVIHHDYGTDLKSFNEDKLLKEYQTFKKPDWTGATWPPNIVHRDIWNAVGGYSVEFHPGMYSDPDFSMKLWKMGIRLFKGVGESKVYHFSGRSTGRVKKNKGYFTFIQKWGMTSGYVMTHFLHKGEEFHGMLTEPVDNAAAKVKNLFKRVSASLHA</sequence>
<dbReference type="GO" id="GO:0016757">
    <property type="term" value="F:glycosyltransferase activity"/>
    <property type="evidence" value="ECO:0007669"/>
    <property type="project" value="UniProtKB-KW"/>
</dbReference>
<accession>A0ABT6Y241</accession>
<keyword evidence="2 5" id="KW-0328">Glycosyltransferase</keyword>
<evidence type="ECO:0000256" key="3">
    <source>
        <dbReference type="ARBA" id="ARBA00022679"/>
    </source>
</evidence>
<protein>
    <submittedName>
        <fullName evidence="5">Glycosyltransferase</fullName>
        <ecNumber evidence="5">2.4.-.-</ecNumber>
    </submittedName>
</protein>
<dbReference type="InterPro" id="IPR001173">
    <property type="entry name" value="Glyco_trans_2-like"/>
</dbReference>
<dbReference type="Gene3D" id="3.90.550.10">
    <property type="entry name" value="Spore Coat Polysaccharide Biosynthesis Protein SpsA, Chain A"/>
    <property type="match status" value="1"/>
</dbReference>
<dbReference type="EMBL" id="JASHIF010000002">
    <property type="protein sequence ID" value="MDI9857616.1"/>
    <property type="molecule type" value="Genomic_DNA"/>
</dbReference>
<evidence type="ECO:0000259" key="4">
    <source>
        <dbReference type="Pfam" id="PF00535"/>
    </source>
</evidence>